<dbReference type="RefSeq" id="WP_076548927.1">
    <property type="nucleotide sequence ID" value="NZ_FTMA01000005.1"/>
</dbReference>
<dbReference type="Proteomes" id="UP000186953">
    <property type="component" value="Unassembled WGS sequence"/>
</dbReference>
<evidence type="ECO:0000259" key="1">
    <source>
        <dbReference type="Pfam" id="PF04773"/>
    </source>
</evidence>
<accession>A0A1N6X8G3</accession>
<protein>
    <submittedName>
        <fullName evidence="3">FecR family protein</fullName>
    </submittedName>
</protein>
<dbReference type="Gene3D" id="2.60.120.1440">
    <property type="match status" value="1"/>
</dbReference>
<dbReference type="GO" id="GO:0016989">
    <property type="term" value="F:sigma factor antagonist activity"/>
    <property type="evidence" value="ECO:0007669"/>
    <property type="project" value="TreeGrafter"/>
</dbReference>
<gene>
    <name evidence="3" type="ORF">SAMN05421797_10525</name>
</gene>
<dbReference type="EMBL" id="FTMA01000005">
    <property type="protein sequence ID" value="SIQ98521.1"/>
    <property type="molecule type" value="Genomic_DNA"/>
</dbReference>
<evidence type="ECO:0000313" key="3">
    <source>
        <dbReference type="EMBL" id="SIQ98521.1"/>
    </source>
</evidence>
<dbReference type="OrthoDB" id="704021at2"/>
<dbReference type="Pfam" id="PF16344">
    <property type="entry name" value="FecR_C"/>
    <property type="match status" value="1"/>
</dbReference>
<dbReference type="Gene3D" id="3.55.50.30">
    <property type="match status" value="1"/>
</dbReference>
<evidence type="ECO:0000259" key="2">
    <source>
        <dbReference type="Pfam" id="PF16344"/>
    </source>
</evidence>
<proteinExistence type="predicted"/>
<dbReference type="STRING" id="228959.SAMN05421797_10525"/>
<reference evidence="4" key="1">
    <citation type="submission" date="2017-01" db="EMBL/GenBank/DDBJ databases">
        <authorList>
            <person name="Varghese N."/>
            <person name="Submissions S."/>
        </authorList>
    </citation>
    <scope>NUCLEOTIDE SEQUENCE [LARGE SCALE GENOMIC DNA]</scope>
    <source>
        <strain evidence="4">DSM 15366</strain>
    </source>
</reference>
<feature type="domain" description="FecR protein" evidence="1">
    <location>
        <begin position="179"/>
        <end position="274"/>
    </location>
</feature>
<dbReference type="InterPro" id="IPR032508">
    <property type="entry name" value="FecR_C"/>
</dbReference>
<dbReference type="AlphaFoldDB" id="A0A1N6X8G3"/>
<feature type="domain" description="Protein FecR C-terminal" evidence="2">
    <location>
        <begin position="318"/>
        <end position="386"/>
    </location>
</feature>
<dbReference type="InterPro" id="IPR012373">
    <property type="entry name" value="Ferrdict_sens_TM"/>
</dbReference>
<keyword evidence="4" id="KW-1185">Reference proteome</keyword>
<evidence type="ECO:0000313" key="4">
    <source>
        <dbReference type="Proteomes" id="UP000186953"/>
    </source>
</evidence>
<sequence>MNEGIEDIIIKFLTKEANIDELQKLELWLSNSENEALFNEYIKTNATLNISVGRYDKKKAKATILKQIRKEKFTWYGSGNIRVVKYAAAILFGIVAFNYFYQGSDNIVNESVDGTVTKTEIEIRPGTDKATLLLEDGSKVELEKGQTYQTKKIKSSGKELVYTKDVSTKEIKYNYLTIPRGGQFLLKLTDGTKVWLNSETQLKYPVSFVQGRPRTVELIYGEAYFEVTPSSENNGAKFQVINHTHKVEVIGTEFNIKAYRDEKSIYSTLVEGKIDVMNHSSKKSLIPGQQSNFNIENNSISIANVDVESVTSWRQGLFVFKEKPLKDIMRVLSRWYDVDVVFEDKKLETLKFRGVVSKDQEIEQIMSIIKSTVIKDYEIKGKTIILR</sequence>
<dbReference type="PANTHER" id="PTHR30273:SF2">
    <property type="entry name" value="PROTEIN FECR"/>
    <property type="match status" value="1"/>
</dbReference>
<organism evidence="3 4">
    <name type="scientific">Maribacter ulvicola</name>
    <dbReference type="NCBI Taxonomy" id="228959"/>
    <lineage>
        <taxon>Bacteria</taxon>
        <taxon>Pseudomonadati</taxon>
        <taxon>Bacteroidota</taxon>
        <taxon>Flavobacteriia</taxon>
        <taxon>Flavobacteriales</taxon>
        <taxon>Flavobacteriaceae</taxon>
        <taxon>Maribacter</taxon>
    </lineage>
</organism>
<name>A0A1N6X8G3_9FLAO</name>
<dbReference type="PANTHER" id="PTHR30273">
    <property type="entry name" value="PERIPLASMIC SIGNAL SENSOR AND SIGMA FACTOR ACTIVATOR FECR-RELATED"/>
    <property type="match status" value="1"/>
</dbReference>
<dbReference type="InterPro" id="IPR006860">
    <property type="entry name" value="FecR"/>
</dbReference>
<dbReference type="Pfam" id="PF04773">
    <property type="entry name" value="FecR"/>
    <property type="match status" value="1"/>
</dbReference>